<dbReference type="PANTHER" id="PTHR33204">
    <property type="entry name" value="TRANSCRIPTIONAL REGULATOR, MARR FAMILY"/>
    <property type="match status" value="1"/>
</dbReference>
<dbReference type="Gene3D" id="1.10.10.10">
    <property type="entry name" value="Winged helix-like DNA-binding domain superfamily/Winged helix DNA-binding domain"/>
    <property type="match status" value="1"/>
</dbReference>
<gene>
    <name evidence="5" type="ORF">SAMN05660350_00569</name>
</gene>
<dbReference type="InterPro" id="IPR036388">
    <property type="entry name" value="WH-like_DNA-bd_sf"/>
</dbReference>
<reference evidence="5 6" key="1">
    <citation type="submission" date="2016-12" db="EMBL/GenBank/DDBJ databases">
        <authorList>
            <person name="Song W.-J."/>
            <person name="Kurnit D.M."/>
        </authorList>
    </citation>
    <scope>NUCLEOTIDE SEQUENCE [LARGE SCALE GENOMIC DNA]</scope>
    <source>
        <strain evidence="5 6">DSM 43162</strain>
    </source>
</reference>
<dbReference type="PANTHER" id="PTHR33204:SF36">
    <property type="entry name" value="TRANSCRIPTIONAL REGULATORY PROTEIN"/>
    <property type="match status" value="1"/>
</dbReference>
<protein>
    <submittedName>
        <fullName evidence="5">Transcriptional regulator, HxlR family</fullName>
    </submittedName>
</protein>
<dbReference type="Pfam" id="PF01638">
    <property type="entry name" value="HxlR"/>
    <property type="match status" value="1"/>
</dbReference>
<evidence type="ECO:0000256" key="2">
    <source>
        <dbReference type="ARBA" id="ARBA00023125"/>
    </source>
</evidence>
<evidence type="ECO:0000256" key="1">
    <source>
        <dbReference type="ARBA" id="ARBA00023015"/>
    </source>
</evidence>
<feature type="domain" description="HTH hxlR-type" evidence="4">
    <location>
        <begin position="25"/>
        <end position="124"/>
    </location>
</feature>
<dbReference type="PROSITE" id="PS51118">
    <property type="entry name" value="HTH_HXLR"/>
    <property type="match status" value="1"/>
</dbReference>
<evidence type="ECO:0000313" key="6">
    <source>
        <dbReference type="Proteomes" id="UP000184428"/>
    </source>
</evidence>
<organism evidence="5 6">
    <name type="scientific">Geodermatophilus obscurus</name>
    <dbReference type="NCBI Taxonomy" id="1861"/>
    <lineage>
        <taxon>Bacteria</taxon>
        <taxon>Bacillati</taxon>
        <taxon>Actinomycetota</taxon>
        <taxon>Actinomycetes</taxon>
        <taxon>Geodermatophilales</taxon>
        <taxon>Geodermatophilaceae</taxon>
        <taxon>Geodermatophilus</taxon>
    </lineage>
</organism>
<dbReference type="AlphaFoldDB" id="A0A1M7S9Q6"/>
<evidence type="ECO:0000259" key="4">
    <source>
        <dbReference type="PROSITE" id="PS51118"/>
    </source>
</evidence>
<evidence type="ECO:0000313" key="5">
    <source>
        <dbReference type="EMBL" id="SHN55347.1"/>
    </source>
</evidence>
<accession>A0A1M7S9Q6</accession>
<dbReference type="SUPFAM" id="SSF46785">
    <property type="entry name" value="Winged helix' DNA-binding domain"/>
    <property type="match status" value="1"/>
</dbReference>
<dbReference type="Proteomes" id="UP000184428">
    <property type="component" value="Unassembled WGS sequence"/>
</dbReference>
<keyword evidence="2" id="KW-0238">DNA-binding</keyword>
<dbReference type="InterPro" id="IPR002577">
    <property type="entry name" value="HTH_HxlR"/>
</dbReference>
<keyword evidence="1" id="KW-0805">Transcription regulation</keyword>
<dbReference type="EMBL" id="FRDM01000002">
    <property type="protein sequence ID" value="SHN55347.1"/>
    <property type="molecule type" value="Genomic_DNA"/>
</dbReference>
<dbReference type="InterPro" id="IPR036390">
    <property type="entry name" value="WH_DNA-bd_sf"/>
</dbReference>
<dbReference type="GO" id="GO:0003677">
    <property type="term" value="F:DNA binding"/>
    <property type="evidence" value="ECO:0007669"/>
    <property type="project" value="UniProtKB-KW"/>
</dbReference>
<keyword evidence="3" id="KW-0804">Transcription</keyword>
<sequence length="166" mass="18497">MRVRQVNSARYAGAVSEALWDRSRCSVAGTLAVIGEKWSLLVLREAFLGVRRFADFQRVLGAPRAVLTDRLATLVDQGVLRRVPYQAPGERQRHEYRLTQKGIDLHPVLVALMAWGDRYLAEDDDVPLELRHRDCGEPVHLALVCDAGHELSGAREVRPVPRGPGA</sequence>
<proteinExistence type="predicted"/>
<name>A0A1M7S9Q6_9ACTN</name>
<evidence type="ECO:0000256" key="3">
    <source>
        <dbReference type="ARBA" id="ARBA00023163"/>
    </source>
</evidence>